<name>A0ABX1JXD5_9CELL</name>
<dbReference type="GO" id="GO:0008168">
    <property type="term" value="F:methyltransferase activity"/>
    <property type="evidence" value="ECO:0007669"/>
    <property type="project" value="UniProtKB-KW"/>
</dbReference>
<evidence type="ECO:0000313" key="2">
    <source>
        <dbReference type="EMBL" id="NKY38007.1"/>
    </source>
</evidence>
<dbReference type="CDD" id="cd02440">
    <property type="entry name" value="AdoMet_MTases"/>
    <property type="match status" value="1"/>
</dbReference>
<dbReference type="InterPro" id="IPR013216">
    <property type="entry name" value="Methyltransf_11"/>
</dbReference>
<feature type="domain" description="Methyltransferase type 11" evidence="1">
    <location>
        <begin position="41"/>
        <end position="138"/>
    </location>
</feature>
<keyword evidence="2" id="KW-0808">Transferase</keyword>
<dbReference type="InterPro" id="IPR029063">
    <property type="entry name" value="SAM-dependent_MTases_sf"/>
</dbReference>
<dbReference type="Gene3D" id="3.40.50.150">
    <property type="entry name" value="Vaccinia Virus protein VP39"/>
    <property type="match status" value="1"/>
</dbReference>
<gene>
    <name evidence="2" type="ORF">HGA02_00270</name>
</gene>
<sequence length="207" mass="23124">MLMNRAETMLMNNPARARLQRAYEVPLLQRLGAELDEADVVEIGCGRGVGTELLLRRMGAAHVTALDLDPAMVQRAQRRLARYATRVDVKLGDACELPLADAAVDAVVDFGVIHHVPAWRDAVAEVARVLRPGGQFVFEEVTRHALQRWSYRTFLEHPEHDRFSAEEFLAELARIGFTLPRPAVTRYFGDFVIGVAVKPSTTRPGPR</sequence>
<dbReference type="SUPFAM" id="SSF53335">
    <property type="entry name" value="S-adenosyl-L-methionine-dependent methyltransferases"/>
    <property type="match status" value="1"/>
</dbReference>
<dbReference type="PANTHER" id="PTHR42912">
    <property type="entry name" value="METHYLTRANSFERASE"/>
    <property type="match status" value="1"/>
</dbReference>
<proteinExistence type="predicted"/>
<evidence type="ECO:0000259" key="1">
    <source>
        <dbReference type="Pfam" id="PF08241"/>
    </source>
</evidence>
<dbReference type="InterPro" id="IPR050508">
    <property type="entry name" value="Methyltransf_Superfamily"/>
</dbReference>
<reference evidence="2 3" key="1">
    <citation type="submission" date="2020-04" db="EMBL/GenBank/DDBJ databases">
        <title>MicrobeNet Type strains.</title>
        <authorList>
            <person name="Nicholson A.C."/>
        </authorList>
    </citation>
    <scope>NUCLEOTIDE SEQUENCE [LARGE SCALE GENOMIC DNA]</scope>
    <source>
        <strain evidence="2 3">ATCC BAA-787</strain>
    </source>
</reference>
<accession>A0ABX1JXD5</accession>
<dbReference type="Proteomes" id="UP000777774">
    <property type="component" value="Unassembled WGS sequence"/>
</dbReference>
<dbReference type="GO" id="GO:0032259">
    <property type="term" value="P:methylation"/>
    <property type="evidence" value="ECO:0007669"/>
    <property type="project" value="UniProtKB-KW"/>
</dbReference>
<dbReference type="Pfam" id="PF08241">
    <property type="entry name" value="Methyltransf_11"/>
    <property type="match status" value="1"/>
</dbReference>
<dbReference type="EMBL" id="JAAXOY010000001">
    <property type="protein sequence ID" value="NKY38007.1"/>
    <property type="molecule type" value="Genomic_DNA"/>
</dbReference>
<organism evidence="2 3">
    <name type="scientific">Cellulomonas septica</name>
    <dbReference type="NCBI Taxonomy" id="285080"/>
    <lineage>
        <taxon>Bacteria</taxon>
        <taxon>Bacillati</taxon>
        <taxon>Actinomycetota</taxon>
        <taxon>Actinomycetes</taxon>
        <taxon>Micrococcales</taxon>
        <taxon>Cellulomonadaceae</taxon>
        <taxon>Cellulomonas</taxon>
    </lineage>
</organism>
<comment type="caution">
    <text evidence="2">The sequence shown here is derived from an EMBL/GenBank/DDBJ whole genome shotgun (WGS) entry which is preliminary data.</text>
</comment>
<keyword evidence="2" id="KW-0489">Methyltransferase</keyword>
<protein>
    <submittedName>
        <fullName evidence="2">Class I SAM-dependent methyltransferase</fullName>
    </submittedName>
</protein>
<evidence type="ECO:0000313" key="3">
    <source>
        <dbReference type="Proteomes" id="UP000777774"/>
    </source>
</evidence>
<dbReference type="PANTHER" id="PTHR42912:SF93">
    <property type="entry name" value="N6-ADENOSINE-METHYLTRANSFERASE TMT1A"/>
    <property type="match status" value="1"/>
</dbReference>
<keyword evidence="3" id="KW-1185">Reference proteome</keyword>